<gene>
    <name evidence="8" type="primary">LOC101756740</name>
</gene>
<dbReference type="AlphaFoldDB" id="K4AFJ7"/>
<reference evidence="9" key="1">
    <citation type="journal article" date="2012" name="Nat. Biotechnol.">
        <title>Reference genome sequence of the model plant Setaria.</title>
        <authorList>
            <person name="Bennetzen J.L."/>
            <person name="Schmutz J."/>
            <person name="Wang H."/>
            <person name="Percifield R."/>
            <person name="Hawkins J."/>
            <person name="Pontaroli A.C."/>
            <person name="Estep M."/>
            <person name="Feng L."/>
            <person name="Vaughn J.N."/>
            <person name="Grimwood J."/>
            <person name="Jenkins J."/>
            <person name="Barry K."/>
            <person name="Lindquist E."/>
            <person name="Hellsten U."/>
            <person name="Deshpande S."/>
            <person name="Wang X."/>
            <person name="Wu X."/>
            <person name="Mitros T."/>
            <person name="Triplett J."/>
            <person name="Yang X."/>
            <person name="Ye C.Y."/>
            <person name="Mauro-Herrera M."/>
            <person name="Wang L."/>
            <person name="Li P."/>
            <person name="Sharma M."/>
            <person name="Sharma R."/>
            <person name="Ronald P.C."/>
            <person name="Panaud O."/>
            <person name="Kellogg E.A."/>
            <person name="Brutnell T.P."/>
            <person name="Doust A.N."/>
            <person name="Tuskan G.A."/>
            <person name="Rokhsar D."/>
            <person name="Devos K.M."/>
        </authorList>
    </citation>
    <scope>NUCLEOTIDE SEQUENCE [LARGE SCALE GENOMIC DNA]</scope>
    <source>
        <strain evidence="9">cv. Yugu1</strain>
    </source>
</reference>
<dbReference type="PANTHER" id="PTHR12899">
    <property type="entry name" value="39S RIBOSOMAL PROTEIN L18, MITOCHONDRIAL"/>
    <property type="match status" value="1"/>
</dbReference>
<dbReference type="GO" id="GO:0008097">
    <property type="term" value="F:5S rRNA binding"/>
    <property type="evidence" value="ECO:0000318"/>
    <property type="project" value="GO_Central"/>
</dbReference>
<protein>
    <recommendedName>
        <fullName evidence="6">Large ribosomal subunit protein uL18c</fullName>
    </recommendedName>
    <alternativeName>
        <fullName evidence="7">CL18</fullName>
    </alternativeName>
</protein>
<dbReference type="Pfam" id="PF00861">
    <property type="entry name" value="Ribosomal_L18p"/>
    <property type="match status" value="2"/>
</dbReference>
<evidence type="ECO:0000256" key="4">
    <source>
        <dbReference type="ARBA" id="ARBA00022980"/>
    </source>
</evidence>
<dbReference type="HOGENOM" id="CLU_098841_0_0_1"/>
<dbReference type="HAMAP" id="MF_01337_B">
    <property type="entry name" value="Ribosomal_uL18_B"/>
    <property type="match status" value="1"/>
</dbReference>
<evidence type="ECO:0000256" key="7">
    <source>
        <dbReference type="ARBA" id="ARBA00082729"/>
    </source>
</evidence>
<name>K4AFJ7_SETIT</name>
<evidence type="ECO:0000256" key="1">
    <source>
        <dbReference type="ARBA" id="ARBA00007116"/>
    </source>
</evidence>
<sequence length="189" mass="20607">MLASPALAGAHSFAASVSGNLRIPLPSVPAPSPTPARRAALSVVAKVKVSTPQDDRIARHVRLRKKVSGTTERPRLSVFRSNKHLYAQVIDDTKQCTLASASTMHKSLSKELEYSAGPTILFLADRLLFVCDRRLIFGFQEVAQKIGEVIAKSCLEKGITKVVFDRGGFLYHGRIKALADAAREHGLEF</sequence>
<dbReference type="ExpressionAtlas" id="K4AFJ7">
    <property type="expression patterns" value="baseline"/>
</dbReference>
<organism evidence="8 9">
    <name type="scientific">Setaria italica</name>
    <name type="common">Foxtail millet</name>
    <name type="synonym">Panicum italicum</name>
    <dbReference type="NCBI Taxonomy" id="4555"/>
    <lineage>
        <taxon>Eukaryota</taxon>
        <taxon>Viridiplantae</taxon>
        <taxon>Streptophyta</taxon>
        <taxon>Embryophyta</taxon>
        <taxon>Tracheophyta</taxon>
        <taxon>Spermatophyta</taxon>
        <taxon>Magnoliopsida</taxon>
        <taxon>Liliopsida</taxon>
        <taxon>Poales</taxon>
        <taxon>Poaceae</taxon>
        <taxon>PACMAD clade</taxon>
        <taxon>Panicoideae</taxon>
        <taxon>Panicodae</taxon>
        <taxon>Paniceae</taxon>
        <taxon>Cenchrinae</taxon>
        <taxon>Setaria</taxon>
    </lineage>
</organism>
<evidence type="ECO:0000256" key="6">
    <source>
        <dbReference type="ARBA" id="ARBA00035303"/>
    </source>
</evidence>
<dbReference type="FunFam" id="3.30.420.100:FF:000001">
    <property type="entry name" value="50S ribosomal protein L18"/>
    <property type="match status" value="1"/>
</dbReference>
<evidence type="ECO:0000313" key="9">
    <source>
        <dbReference type="Proteomes" id="UP000004995"/>
    </source>
</evidence>
<dbReference type="InParanoid" id="K4AFJ7"/>
<dbReference type="GO" id="GO:0003735">
    <property type="term" value="F:structural constituent of ribosome"/>
    <property type="evidence" value="ECO:0007669"/>
    <property type="project" value="InterPro"/>
</dbReference>
<dbReference type="GO" id="GO:0005737">
    <property type="term" value="C:cytoplasm"/>
    <property type="evidence" value="ECO:0007669"/>
    <property type="project" value="UniProtKB-ARBA"/>
</dbReference>
<dbReference type="EMBL" id="AGNK02005296">
    <property type="status" value="NOT_ANNOTATED_CDS"/>
    <property type="molecule type" value="Genomic_DNA"/>
</dbReference>
<proteinExistence type="inferred from homology"/>
<keyword evidence="9" id="KW-1185">Reference proteome</keyword>
<dbReference type="FunCoup" id="K4AFJ7">
    <property type="interactions" value="523"/>
</dbReference>
<dbReference type="InterPro" id="IPR057268">
    <property type="entry name" value="Ribosomal_L18"/>
</dbReference>
<evidence type="ECO:0000313" key="8">
    <source>
        <dbReference type="EnsemblPlants" id="KQK86300"/>
    </source>
</evidence>
<dbReference type="SUPFAM" id="SSF53137">
    <property type="entry name" value="Translational machinery components"/>
    <property type="match status" value="1"/>
</dbReference>
<keyword evidence="2" id="KW-0699">rRNA-binding</keyword>
<dbReference type="InterPro" id="IPR004389">
    <property type="entry name" value="Ribosomal_uL18_bac-type"/>
</dbReference>
<keyword evidence="5" id="KW-0687">Ribonucleoprotein</keyword>
<dbReference type="NCBIfam" id="TIGR00060">
    <property type="entry name" value="L18_bact"/>
    <property type="match status" value="1"/>
</dbReference>
<dbReference type="EnsemblPlants" id="KQK86300">
    <property type="protein sequence ID" value="KQK86300"/>
    <property type="gene ID" value="SETIT_037654mg"/>
</dbReference>
<dbReference type="GeneID" id="101756740"/>
<comment type="similarity">
    <text evidence="1">Belongs to the universal ribosomal protein uL18 family.</text>
</comment>
<dbReference type="eggNOG" id="KOG1870">
    <property type="taxonomic scope" value="Eukaryota"/>
</dbReference>
<dbReference type="InterPro" id="IPR005484">
    <property type="entry name" value="Ribosomal_uL18_bac/plant/anim"/>
</dbReference>
<dbReference type="GO" id="GO:1990904">
    <property type="term" value="C:ribonucleoprotein complex"/>
    <property type="evidence" value="ECO:0007669"/>
    <property type="project" value="UniProtKB-KW"/>
</dbReference>
<dbReference type="Proteomes" id="UP000004995">
    <property type="component" value="Unassembled WGS sequence"/>
</dbReference>
<dbReference type="PANTHER" id="PTHR12899:SF3">
    <property type="entry name" value="LARGE RIBOSOMAL SUBUNIT PROTEIN UL18M"/>
    <property type="match status" value="1"/>
</dbReference>
<dbReference type="Gramene" id="KQK86300">
    <property type="protein sequence ID" value="KQK86300"/>
    <property type="gene ID" value="SETIT_037654mg"/>
</dbReference>
<dbReference type="GO" id="GO:0005840">
    <property type="term" value="C:ribosome"/>
    <property type="evidence" value="ECO:0007669"/>
    <property type="project" value="UniProtKB-KW"/>
</dbReference>
<dbReference type="Gene3D" id="3.30.420.100">
    <property type="match status" value="1"/>
</dbReference>
<dbReference type="GO" id="GO:0006412">
    <property type="term" value="P:translation"/>
    <property type="evidence" value="ECO:0007669"/>
    <property type="project" value="InterPro"/>
</dbReference>
<dbReference type="RefSeq" id="XP_022685559.1">
    <property type="nucleotide sequence ID" value="XM_022829824.1"/>
</dbReference>
<evidence type="ECO:0000256" key="2">
    <source>
        <dbReference type="ARBA" id="ARBA00022730"/>
    </source>
</evidence>
<keyword evidence="3" id="KW-0694">RNA-binding</keyword>
<dbReference type="STRING" id="4555.K4AFJ7"/>
<accession>K4AFJ7</accession>
<evidence type="ECO:0000256" key="3">
    <source>
        <dbReference type="ARBA" id="ARBA00022884"/>
    </source>
</evidence>
<keyword evidence="4" id="KW-0689">Ribosomal protein</keyword>
<evidence type="ECO:0000256" key="5">
    <source>
        <dbReference type="ARBA" id="ARBA00023274"/>
    </source>
</evidence>
<dbReference type="CDD" id="cd00432">
    <property type="entry name" value="Ribosomal_L18_L5e"/>
    <property type="match status" value="1"/>
</dbReference>
<reference evidence="8" key="2">
    <citation type="submission" date="2018-08" db="UniProtKB">
        <authorList>
            <consortium name="EnsemblPlants"/>
        </authorList>
    </citation>
    <scope>IDENTIFICATION</scope>
    <source>
        <strain evidence="8">Yugu1</strain>
    </source>
</reference>